<evidence type="ECO:0000313" key="1">
    <source>
        <dbReference type="EMBL" id="MBP2384516.1"/>
    </source>
</evidence>
<sequence length="34" mass="4059">MMWNQLAMHVAKNTSRRVNKAEAEVEYRSVPVRR</sequence>
<gene>
    <name evidence="1" type="ORF">JOF47_000027</name>
</gene>
<dbReference type="Proteomes" id="UP001296993">
    <property type="component" value="Unassembled WGS sequence"/>
</dbReference>
<protein>
    <submittedName>
        <fullName evidence="1">Uncharacterized protein</fullName>
    </submittedName>
</protein>
<organism evidence="1 2">
    <name type="scientific">Paeniglutamicibacter kerguelensis</name>
    <dbReference type="NCBI Taxonomy" id="254788"/>
    <lineage>
        <taxon>Bacteria</taxon>
        <taxon>Bacillati</taxon>
        <taxon>Actinomycetota</taxon>
        <taxon>Actinomycetes</taxon>
        <taxon>Micrococcales</taxon>
        <taxon>Micrococcaceae</taxon>
        <taxon>Paeniglutamicibacter</taxon>
    </lineage>
</organism>
<evidence type="ECO:0000313" key="2">
    <source>
        <dbReference type="Proteomes" id="UP001296993"/>
    </source>
</evidence>
<accession>A0ABS4X7S7</accession>
<reference evidence="1 2" key="1">
    <citation type="submission" date="2021-03" db="EMBL/GenBank/DDBJ databases">
        <title>Sequencing the genomes of 1000 actinobacteria strains.</title>
        <authorList>
            <person name="Klenk H.-P."/>
        </authorList>
    </citation>
    <scope>NUCLEOTIDE SEQUENCE [LARGE SCALE GENOMIC DNA]</scope>
    <source>
        <strain evidence="1 2">DSM 15797</strain>
    </source>
</reference>
<name>A0ABS4X7S7_9MICC</name>
<proteinExistence type="predicted"/>
<comment type="caution">
    <text evidence="1">The sequence shown here is derived from an EMBL/GenBank/DDBJ whole genome shotgun (WGS) entry which is preliminary data.</text>
</comment>
<dbReference type="EMBL" id="JAGIOF010000001">
    <property type="protein sequence ID" value="MBP2384516.1"/>
    <property type="molecule type" value="Genomic_DNA"/>
</dbReference>
<keyword evidence="2" id="KW-1185">Reference proteome</keyword>